<protein>
    <submittedName>
        <fullName evidence="1">Leucine, tRNA ligase</fullName>
    </submittedName>
</protein>
<name>A0A100XD59_MYCTH</name>
<evidence type="ECO:0000313" key="1">
    <source>
        <dbReference type="EMBL" id="GAT14343.1"/>
    </source>
</evidence>
<organism evidence="1 2">
    <name type="scientific">Mycolicibacterium thermoresistibile</name>
    <name type="common">Mycobacterium thermoresistibile</name>
    <dbReference type="NCBI Taxonomy" id="1797"/>
    <lineage>
        <taxon>Bacteria</taxon>
        <taxon>Bacillati</taxon>
        <taxon>Actinomycetota</taxon>
        <taxon>Actinomycetes</taxon>
        <taxon>Mycobacteriales</taxon>
        <taxon>Mycobacteriaceae</taxon>
        <taxon>Mycolicibacterium</taxon>
    </lineage>
</organism>
<sequence>MTELTVLDTALAVHCSGAADATGTATAATIVPPSSEPAQTAANRRRVEVLLKFMITFLLGTELMFCPRPGFPR</sequence>
<evidence type="ECO:0000313" key="2">
    <source>
        <dbReference type="Proteomes" id="UP000069654"/>
    </source>
</evidence>
<accession>A0A100XD59</accession>
<comment type="caution">
    <text evidence="1">The sequence shown here is derived from an EMBL/GenBank/DDBJ whole genome shotgun (WGS) entry which is preliminary data.</text>
</comment>
<dbReference type="AlphaFoldDB" id="A0A100XD59"/>
<dbReference type="Proteomes" id="UP000069654">
    <property type="component" value="Unassembled WGS sequence"/>
</dbReference>
<reference evidence="1 2" key="1">
    <citation type="journal article" date="2016" name="Genome Announc.">
        <title>Draft Genome Sequences of Five Rapidly Growing Mycobacterium Species, M. thermoresistibile, M. fortuitum subsp. acetamidolyticum, M. canariasense, M. brisbanense, and M. novocastrense.</title>
        <authorList>
            <person name="Katahira K."/>
            <person name="Ogura Y."/>
            <person name="Gotoh Y."/>
            <person name="Hayashi T."/>
        </authorList>
    </citation>
    <scope>NUCLEOTIDE SEQUENCE [LARGE SCALE GENOMIC DNA]</scope>
    <source>
        <strain evidence="1 2">JCM6362</strain>
    </source>
</reference>
<dbReference type="GO" id="GO:0016874">
    <property type="term" value="F:ligase activity"/>
    <property type="evidence" value="ECO:0007669"/>
    <property type="project" value="UniProtKB-KW"/>
</dbReference>
<dbReference type="EMBL" id="BCTB01000006">
    <property type="protein sequence ID" value="GAT14343.1"/>
    <property type="molecule type" value="Genomic_DNA"/>
</dbReference>
<gene>
    <name evidence="1" type="ORF">RMCT_1314</name>
</gene>
<reference evidence="2" key="2">
    <citation type="submission" date="2016-02" db="EMBL/GenBank/DDBJ databases">
        <title>Draft genome sequence of five rapidly growing Mycobacterium species.</title>
        <authorList>
            <person name="Katahira K."/>
            <person name="Gotou Y."/>
            <person name="Iida K."/>
            <person name="Ogura Y."/>
            <person name="Hayashi T."/>
        </authorList>
    </citation>
    <scope>NUCLEOTIDE SEQUENCE [LARGE SCALE GENOMIC DNA]</scope>
    <source>
        <strain evidence="2">JCM6362</strain>
    </source>
</reference>
<proteinExistence type="predicted"/>
<keyword evidence="1" id="KW-0436">Ligase</keyword>